<dbReference type="GO" id="GO:0015969">
    <property type="term" value="P:guanosine tetraphosphate metabolic process"/>
    <property type="evidence" value="ECO:0007669"/>
    <property type="project" value="InterPro"/>
</dbReference>
<dbReference type="InterPro" id="IPR043519">
    <property type="entry name" value="NT_sf"/>
</dbReference>
<gene>
    <name evidence="3" type="ORF">CYPRO_2594</name>
</gene>
<dbReference type="Pfam" id="PF19296">
    <property type="entry name" value="RelA_AH_RIS"/>
    <property type="match status" value="1"/>
</dbReference>
<dbReference type="Gene3D" id="3.10.20.30">
    <property type="match status" value="1"/>
</dbReference>
<reference evidence="3 4" key="1">
    <citation type="submission" date="2018-03" db="EMBL/GenBank/DDBJ databases">
        <title>Phenotypic and genomic properties of Cyclonatronum proteinivorum gen. nov., sp. nov., a haloalkaliphilic bacteroidete from soda lakes possessing Na+-translocating rhodopsin.</title>
        <authorList>
            <person name="Toshchakov S.V."/>
            <person name="Korzhenkov A."/>
            <person name="Samarov N.I."/>
            <person name="Kublanov I.V."/>
            <person name="Muntyan M.S."/>
            <person name="Sorokin D.Y."/>
        </authorList>
    </citation>
    <scope>NUCLEOTIDE SEQUENCE [LARGE SCALE GENOMIC DNA]</scope>
    <source>
        <strain evidence="3 4">Omega</strain>
    </source>
</reference>
<dbReference type="InterPro" id="IPR003607">
    <property type="entry name" value="HD/PDEase_dom"/>
</dbReference>
<keyword evidence="3" id="KW-0378">Hydrolase</keyword>
<dbReference type="GO" id="GO:0016787">
    <property type="term" value="F:hydrolase activity"/>
    <property type="evidence" value="ECO:0007669"/>
    <property type="project" value="UniProtKB-KW"/>
</dbReference>
<dbReference type="Pfam" id="PF02824">
    <property type="entry name" value="TGS"/>
    <property type="match status" value="1"/>
</dbReference>
<dbReference type="InterPro" id="IPR007685">
    <property type="entry name" value="RelA_SpoT"/>
</dbReference>
<dbReference type="CDD" id="cd05399">
    <property type="entry name" value="NT_Rel-Spo_like"/>
    <property type="match status" value="1"/>
</dbReference>
<dbReference type="SMART" id="SM00471">
    <property type="entry name" value="HDc"/>
    <property type="match status" value="1"/>
</dbReference>
<dbReference type="InterPro" id="IPR045600">
    <property type="entry name" value="RelA/SpoT_AH_RIS"/>
</dbReference>
<dbReference type="CDD" id="cd01668">
    <property type="entry name" value="TGS_RSH"/>
    <property type="match status" value="1"/>
</dbReference>
<dbReference type="OrthoDB" id="9805041at2"/>
<accession>A0A345UMY4</accession>
<dbReference type="PANTHER" id="PTHR21262:SF31">
    <property type="entry name" value="GTP PYROPHOSPHOKINASE"/>
    <property type="match status" value="1"/>
</dbReference>
<dbReference type="PANTHER" id="PTHR21262">
    <property type="entry name" value="GUANOSINE-3',5'-BIS DIPHOSPHATE 3'-PYROPHOSPHOHYDROLASE"/>
    <property type="match status" value="1"/>
</dbReference>
<dbReference type="FunFam" id="3.10.20.30:FF:000002">
    <property type="entry name" value="GTP pyrophosphokinase (RelA/SpoT)"/>
    <property type="match status" value="1"/>
</dbReference>
<dbReference type="InterPro" id="IPR002912">
    <property type="entry name" value="ACT_dom"/>
</dbReference>
<dbReference type="Pfam" id="PF13328">
    <property type="entry name" value="HD_4"/>
    <property type="match status" value="1"/>
</dbReference>
<dbReference type="InterPro" id="IPR033655">
    <property type="entry name" value="TGS_RelA/SpoT"/>
</dbReference>
<dbReference type="KEGG" id="cprv:CYPRO_2594"/>
<dbReference type="RefSeq" id="WP_114984990.1">
    <property type="nucleotide sequence ID" value="NZ_CP027806.1"/>
</dbReference>
<dbReference type="InterPro" id="IPR004095">
    <property type="entry name" value="TGS"/>
</dbReference>
<dbReference type="InterPro" id="IPR012675">
    <property type="entry name" value="Beta-grasp_dom_sf"/>
</dbReference>
<dbReference type="GO" id="GO:0016301">
    <property type="term" value="F:kinase activity"/>
    <property type="evidence" value="ECO:0007669"/>
    <property type="project" value="UniProtKB-KW"/>
</dbReference>
<name>A0A345UMY4_9BACT</name>
<protein>
    <submittedName>
        <fullName evidence="3">GTP pyrophosphokinase/guanosine-3',5'-bis(Diphosphate) 3'-pyrophosphohydrolase</fullName>
    </submittedName>
</protein>
<dbReference type="SMART" id="SM00954">
    <property type="entry name" value="RelA_SpoT"/>
    <property type="match status" value="1"/>
</dbReference>
<sequence>MADSKTIIDWDLENYALGEVQQNDLNYLLQLCDKHLKSYDKSLISRAFKLTYQSHSKDTRASGEPYYLHPLAVACIIVEEIGLDDVSVAAALLHDTVEDTDVTLDDIRKHFGDVVAKLIDGLTKIAGFFKTKGAKQAETFMKLLVYMADDLRVVLIKFADRLHNMRTLHHLPKAKQIRIATETSELYAPFAHRFGLYKIKSELEDLCLKATDEHAFKFIARKLKEKKDMRESFIREFMEPIREQLERSGFNFEIKGRPKHIYSIHKKMVRQQKPFEEIYDLFAIRIILDLPHKKEDCWRVYSFITDEYTPIPERFRDFMSVPKANGYQSLHTTVITKRGRKVEVQIRTRKMDEIAEQGLAAHWKYKQGSQGGEGLDKFVNWVREVLENPGAESAQEFVKDFQLNLYSREIYVFTPKGELRTLPQGATPIDFAFDIHSQIGERAISAKVNGRLVPLRHKLSSGDQVEVVTGKVSNLNPDWIDHVVTHKAKARLRQFLKQEQRKISDLGQEAWEKKADRNNFKISDQDLARIARKLGFPSIQAMFFAIGNESYEINRLVKAVRSFLSKGRMEEEAQPAGLNQGRKVESTEVIEDMQMANAHTLTLDGELGNIKHVYANCCKPIPGDEALGYVSREGLLKIHRSKCRNLQHLMKASENTVQEIKWNMNSGGRFNGAIKVIGEDRQGLVNDISDLLSNKLKTNMKGIHVDSDDGTFEGTIVVYVEDIDHLRNVITNIRKVEGVKSAYRLE</sequence>
<dbReference type="FunFam" id="1.10.3210.10:FF:000001">
    <property type="entry name" value="GTP pyrophosphokinase RelA"/>
    <property type="match status" value="1"/>
</dbReference>
<evidence type="ECO:0000256" key="1">
    <source>
        <dbReference type="RuleBase" id="RU003847"/>
    </source>
</evidence>
<dbReference type="SUPFAM" id="SSF55021">
    <property type="entry name" value="ACT-like"/>
    <property type="match status" value="1"/>
</dbReference>
<dbReference type="InterPro" id="IPR045865">
    <property type="entry name" value="ACT-like_dom_sf"/>
</dbReference>
<dbReference type="Pfam" id="PF04607">
    <property type="entry name" value="RelA_SpoT"/>
    <property type="match status" value="1"/>
</dbReference>
<dbReference type="SUPFAM" id="SSF81271">
    <property type="entry name" value="TGS-like"/>
    <property type="match status" value="1"/>
</dbReference>
<evidence type="ECO:0000313" key="3">
    <source>
        <dbReference type="EMBL" id="AXJ01836.1"/>
    </source>
</evidence>
<dbReference type="NCBIfam" id="TIGR00691">
    <property type="entry name" value="spoT_relA"/>
    <property type="match status" value="1"/>
</dbReference>
<keyword evidence="3" id="KW-0418">Kinase</keyword>
<keyword evidence="3" id="KW-0808">Transferase</keyword>
<comment type="function">
    <text evidence="1">In eubacteria ppGpp (guanosine 3'-diphosphate 5'-diphosphate) is a mediator of the stringent response that coordinates a variety of cellular activities in response to changes in nutritional abundance.</text>
</comment>
<dbReference type="Gene3D" id="3.30.460.10">
    <property type="entry name" value="Beta Polymerase, domain 2"/>
    <property type="match status" value="1"/>
</dbReference>
<dbReference type="AlphaFoldDB" id="A0A345UMY4"/>
<dbReference type="CDD" id="cd04876">
    <property type="entry name" value="ACT_RelA-SpoT"/>
    <property type="match status" value="1"/>
</dbReference>
<dbReference type="Pfam" id="PF13291">
    <property type="entry name" value="ACT_4"/>
    <property type="match status" value="1"/>
</dbReference>
<comment type="similarity">
    <text evidence="1">Belongs to the relA/spoT family.</text>
</comment>
<dbReference type="Gene3D" id="1.10.3210.10">
    <property type="entry name" value="Hypothetical protein af1432"/>
    <property type="match status" value="1"/>
</dbReference>
<proteinExistence type="inferred from homology"/>
<dbReference type="SUPFAM" id="SSF109604">
    <property type="entry name" value="HD-domain/PDEase-like"/>
    <property type="match status" value="1"/>
</dbReference>
<keyword evidence="4" id="KW-1185">Reference proteome</keyword>
<dbReference type="PROSITE" id="PS51880">
    <property type="entry name" value="TGS"/>
    <property type="match status" value="1"/>
</dbReference>
<evidence type="ECO:0000259" key="2">
    <source>
        <dbReference type="PROSITE" id="PS51880"/>
    </source>
</evidence>
<dbReference type="InterPro" id="IPR004811">
    <property type="entry name" value="RelA/Spo_fam"/>
</dbReference>
<organism evidence="3 4">
    <name type="scientific">Cyclonatronum proteinivorum</name>
    <dbReference type="NCBI Taxonomy" id="1457365"/>
    <lineage>
        <taxon>Bacteria</taxon>
        <taxon>Pseudomonadati</taxon>
        <taxon>Balneolota</taxon>
        <taxon>Balneolia</taxon>
        <taxon>Balneolales</taxon>
        <taxon>Cyclonatronaceae</taxon>
        <taxon>Cyclonatronum</taxon>
    </lineage>
</organism>
<dbReference type="InterPro" id="IPR012676">
    <property type="entry name" value="TGS-like"/>
</dbReference>
<evidence type="ECO:0000313" key="4">
    <source>
        <dbReference type="Proteomes" id="UP000254808"/>
    </source>
</evidence>
<dbReference type="Gene3D" id="3.30.70.260">
    <property type="match status" value="1"/>
</dbReference>
<dbReference type="CDD" id="cd00077">
    <property type="entry name" value="HDc"/>
    <property type="match status" value="1"/>
</dbReference>
<dbReference type="Proteomes" id="UP000254808">
    <property type="component" value="Chromosome"/>
</dbReference>
<dbReference type="SUPFAM" id="SSF81301">
    <property type="entry name" value="Nucleotidyltransferase"/>
    <property type="match status" value="1"/>
</dbReference>
<feature type="domain" description="TGS" evidence="2">
    <location>
        <begin position="408"/>
        <end position="469"/>
    </location>
</feature>
<dbReference type="GO" id="GO:0005886">
    <property type="term" value="C:plasma membrane"/>
    <property type="evidence" value="ECO:0007669"/>
    <property type="project" value="TreeGrafter"/>
</dbReference>
<dbReference type="EMBL" id="CP027806">
    <property type="protein sequence ID" value="AXJ01836.1"/>
    <property type="molecule type" value="Genomic_DNA"/>
</dbReference>